<dbReference type="PANTHER" id="PTHR33055:SF13">
    <property type="entry name" value="TRANSPOSASE"/>
    <property type="match status" value="1"/>
</dbReference>
<evidence type="ECO:0000313" key="4">
    <source>
        <dbReference type="Proteomes" id="UP000288951"/>
    </source>
</evidence>
<evidence type="ECO:0000313" key="3">
    <source>
        <dbReference type="EMBL" id="RVU89664.1"/>
    </source>
</evidence>
<evidence type="ECO:0000259" key="2">
    <source>
        <dbReference type="Pfam" id="PF02371"/>
    </source>
</evidence>
<organism evidence="3 4">
    <name type="scientific">Flavobacterium columnare</name>
    <dbReference type="NCBI Taxonomy" id="996"/>
    <lineage>
        <taxon>Bacteria</taxon>
        <taxon>Pseudomonadati</taxon>
        <taxon>Bacteroidota</taxon>
        <taxon>Flavobacteriia</taxon>
        <taxon>Flavobacteriales</taxon>
        <taxon>Flavobacteriaceae</taxon>
        <taxon>Flavobacterium</taxon>
    </lineage>
</organism>
<keyword evidence="4" id="KW-1185">Reference proteome</keyword>
<dbReference type="PANTHER" id="PTHR33055">
    <property type="entry name" value="TRANSPOSASE FOR INSERTION SEQUENCE ELEMENT IS1111A"/>
    <property type="match status" value="1"/>
</dbReference>
<sequence>MKSFEKMQIVNPNAAGIDVGSRSHFVAIGQDENQIREFNVYQSGLCALVAYLQENKIRSVALESTGSYWQSLFMILQGNGFEVLLVQGTQTKNLKAKTDVKDAQWIQKLHSLGLLRGSFLPSETTLQIRTLHRHRSSLIEQSSSFVNKMQKALRLMNFRLDVVISDITGVSGIRVIEMILSGETSGEKLAEYCDKRVKKSKEEIADALQGKINNEYLHELSDCYDIYRLIQDKIKNTDTRIDQVLKNQTREIVLSEDIELVKKQNKGKNQPKFDVQKYSLKLFGVDLFAIESVCSGTVTSFLAEIGTDIYKFKTSKQFVNWLRLAPNNKISGGKVLSSRTPKGKNKFALTLRNAANTIERKKEGYLVMFFKRISFKKGRGAAITATARKIAVIIWNMIVKKQHYIPINTDEYIQEMKNKKTIQIKKMIKKYGIETTSLSIP</sequence>
<dbReference type="RefSeq" id="WP_127823777.1">
    <property type="nucleotide sequence ID" value="NZ_RQSM01000004.1"/>
</dbReference>
<protein>
    <submittedName>
        <fullName evidence="3">IS110 family transposase</fullName>
    </submittedName>
</protein>
<feature type="domain" description="Transposase IS116/IS110/IS902 C-terminal" evidence="2">
    <location>
        <begin position="295"/>
        <end position="360"/>
    </location>
</feature>
<name>A0A437U7S9_9FLAO</name>
<dbReference type="NCBIfam" id="NF033542">
    <property type="entry name" value="transpos_IS110"/>
    <property type="match status" value="1"/>
</dbReference>
<dbReference type="InterPro" id="IPR003346">
    <property type="entry name" value="Transposase_20"/>
</dbReference>
<dbReference type="Pfam" id="PF01548">
    <property type="entry name" value="DEDD_Tnp_IS110"/>
    <property type="match status" value="1"/>
</dbReference>
<gene>
    <name evidence="3" type="ORF">EH230_12865</name>
</gene>
<dbReference type="Pfam" id="PF02371">
    <property type="entry name" value="Transposase_20"/>
    <property type="match status" value="1"/>
</dbReference>
<reference evidence="3" key="1">
    <citation type="submission" date="2018-12" db="EMBL/GenBank/DDBJ databases">
        <title>Draft genome sequence of Flaovobacterium columnare ARS1 isolated from channel catfish in Alabama.</title>
        <authorList>
            <person name="Cai W."/>
            <person name="Arias C."/>
        </authorList>
    </citation>
    <scope>NUCLEOTIDE SEQUENCE [LARGE SCALE GENOMIC DNA]</scope>
    <source>
        <strain evidence="3">ARS1</strain>
    </source>
</reference>
<accession>A0A437U7S9</accession>
<dbReference type="Proteomes" id="UP000288951">
    <property type="component" value="Unassembled WGS sequence"/>
</dbReference>
<dbReference type="GO" id="GO:0004803">
    <property type="term" value="F:transposase activity"/>
    <property type="evidence" value="ECO:0007669"/>
    <property type="project" value="InterPro"/>
</dbReference>
<comment type="caution">
    <text evidence="3">The sequence shown here is derived from an EMBL/GenBank/DDBJ whole genome shotgun (WGS) entry which is preliminary data.</text>
</comment>
<proteinExistence type="predicted"/>
<evidence type="ECO:0000259" key="1">
    <source>
        <dbReference type="Pfam" id="PF01548"/>
    </source>
</evidence>
<dbReference type="GO" id="GO:0003677">
    <property type="term" value="F:DNA binding"/>
    <property type="evidence" value="ECO:0007669"/>
    <property type="project" value="InterPro"/>
</dbReference>
<dbReference type="OrthoDB" id="9815354at2"/>
<feature type="domain" description="Transposase IS110-like N-terminal" evidence="1">
    <location>
        <begin position="15"/>
        <end position="156"/>
    </location>
</feature>
<dbReference type="EMBL" id="RQSM01000004">
    <property type="protein sequence ID" value="RVU89664.1"/>
    <property type="molecule type" value="Genomic_DNA"/>
</dbReference>
<dbReference type="InterPro" id="IPR002525">
    <property type="entry name" value="Transp_IS110-like_N"/>
</dbReference>
<dbReference type="GO" id="GO:0006313">
    <property type="term" value="P:DNA transposition"/>
    <property type="evidence" value="ECO:0007669"/>
    <property type="project" value="InterPro"/>
</dbReference>
<dbReference type="InterPro" id="IPR047650">
    <property type="entry name" value="Transpos_IS110"/>
</dbReference>
<dbReference type="AlphaFoldDB" id="A0A437U7S9"/>